<dbReference type="Proteomes" id="UP000495940">
    <property type="component" value="Chromosome"/>
</dbReference>
<dbReference type="KEGG" id="shaw:CEB94_00205"/>
<protein>
    <submittedName>
        <fullName evidence="2">ATP-dependent DNA ligase</fullName>
    </submittedName>
</protein>
<sequence>MNVTLVEPELVVEVGVDVARDASGRWRHPARWHRARPDLSPADVPRLTSPPH</sequence>
<proteinExistence type="predicted"/>
<feature type="region of interest" description="Disordered" evidence="1">
    <location>
        <begin position="29"/>
        <end position="52"/>
    </location>
</feature>
<dbReference type="InterPro" id="IPR012340">
    <property type="entry name" value="NA-bd_OB-fold"/>
</dbReference>
<keyword evidence="3" id="KW-1185">Reference proteome</keyword>
<accession>A0A6G5RQB5</accession>
<keyword evidence="2" id="KW-0436">Ligase</keyword>
<dbReference type="GO" id="GO:0016874">
    <property type="term" value="F:ligase activity"/>
    <property type="evidence" value="ECO:0007669"/>
    <property type="project" value="UniProtKB-KW"/>
</dbReference>
<evidence type="ECO:0000313" key="3">
    <source>
        <dbReference type="Proteomes" id="UP000495940"/>
    </source>
</evidence>
<reference evidence="2 3" key="1">
    <citation type="submission" date="2017-06" db="EMBL/GenBank/DDBJ databases">
        <title>Complete Genome Sequence of Streptomyces hawaiiensis NRRL 15010 and insights into acyldepsipeptides biosynthesis.</title>
        <authorList>
            <person name="Mariita R.M."/>
            <person name="Sello J.K."/>
        </authorList>
    </citation>
    <scope>NUCLEOTIDE SEQUENCE [LARGE SCALE GENOMIC DNA]</scope>
    <source>
        <strain evidence="2 3">ATCC 12236</strain>
    </source>
</reference>
<dbReference type="AlphaFoldDB" id="A0A6G5RQB5"/>
<evidence type="ECO:0000256" key="1">
    <source>
        <dbReference type="SAM" id="MobiDB-lite"/>
    </source>
</evidence>
<organism evidence="2 3">
    <name type="scientific">Streptomyces hawaiiensis</name>
    <dbReference type="NCBI Taxonomy" id="67305"/>
    <lineage>
        <taxon>Bacteria</taxon>
        <taxon>Bacillati</taxon>
        <taxon>Actinomycetota</taxon>
        <taxon>Actinomycetes</taxon>
        <taxon>Kitasatosporales</taxon>
        <taxon>Streptomycetaceae</taxon>
        <taxon>Streptomyces</taxon>
    </lineage>
</organism>
<dbReference type="EMBL" id="CP021978">
    <property type="protein sequence ID" value="QCD60355.1"/>
    <property type="molecule type" value="Genomic_DNA"/>
</dbReference>
<gene>
    <name evidence="2" type="ORF">CEB94_00205</name>
</gene>
<evidence type="ECO:0000313" key="2">
    <source>
        <dbReference type="EMBL" id="QCD60355.1"/>
    </source>
</evidence>
<dbReference type="Gene3D" id="2.40.50.140">
    <property type="entry name" value="Nucleic acid-binding proteins"/>
    <property type="match status" value="1"/>
</dbReference>
<name>A0A6G5RQB5_9ACTN</name>